<feature type="region of interest" description="Disordered" evidence="4">
    <location>
        <begin position="131"/>
        <end position="151"/>
    </location>
</feature>
<dbReference type="Gene3D" id="1.10.760.10">
    <property type="entry name" value="Cytochrome c-like domain"/>
    <property type="match status" value="1"/>
</dbReference>
<organism evidence="6">
    <name type="scientific">marine metagenome</name>
    <dbReference type="NCBI Taxonomy" id="408172"/>
    <lineage>
        <taxon>unclassified sequences</taxon>
        <taxon>metagenomes</taxon>
        <taxon>ecological metagenomes</taxon>
    </lineage>
</organism>
<evidence type="ECO:0000313" key="6">
    <source>
        <dbReference type="EMBL" id="SVA26092.1"/>
    </source>
</evidence>
<dbReference type="GO" id="GO:0046872">
    <property type="term" value="F:metal ion binding"/>
    <property type="evidence" value="ECO:0007669"/>
    <property type="project" value="UniProtKB-KW"/>
</dbReference>
<reference evidence="6" key="1">
    <citation type="submission" date="2018-05" db="EMBL/GenBank/DDBJ databases">
        <authorList>
            <person name="Lanie J.A."/>
            <person name="Ng W.-L."/>
            <person name="Kazmierczak K.M."/>
            <person name="Andrzejewski T.M."/>
            <person name="Davidsen T.M."/>
            <person name="Wayne K.J."/>
            <person name="Tettelin H."/>
            <person name="Glass J.I."/>
            <person name="Rusch D."/>
            <person name="Podicherti R."/>
            <person name="Tsui H.-C.T."/>
            <person name="Winkler M.E."/>
        </authorList>
    </citation>
    <scope>NUCLEOTIDE SEQUENCE</scope>
</reference>
<accession>A0A381UCY9</accession>
<keyword evidence="2" id="KW-0479">Metal-binding</keyword>
<dbReference type="InterPro" id="IPR036909">
    <property type="entry name" value="Cyt_c-like_dom_sf"/>
</dbReference>
<gene>
    <name evidence="6" type="ORF">METZ01_LOCUS78946</name>
</gene>
<evidence type="ECO:0000256" key="1">
    <source>
        <dbReference type="ARBA" id="ARBA00022617"/>
    </source>
</evidence>
<dbReference type="SUPFAM" id="SSF46626">
    <property type="entry name" value="Cytochrome c"/>
    <property type="match status" value="1"/>
</dbReference>
<keyword evidence="1" id="KW-0349">Heme</keyword>
<dbReference type="GO" id="GO:0020037">
    <property type="term" value="F:heme binding"/>
    <property type="evidence" value="ECO:0007669"/>
    <property type="project" value="InterPro"/>
</dbReference>
<feature type="domain" description="Cytochrome c" evidence="5">
    <location>
        <begin position="49"/>
        <end position="127"/>
    </location>
</feature>
<proteinExistence type="predicted"/>
<sequence length="151" mass="15887">MQRQPAPPVAKTCGVTPLKWVSNALVSGAAFLLVAQQASGQNPASYTSDQAGAGESAFRDVCASCHMRDLTGGSDTPALVGSNFRSMWRGRPASELFDYVKAAMPPAGRKPDDETLIAVVAYILHENDVPSGDTPLAATTESNIAWPPADR</sequence>
<dbReference type="GO" id="GO:0009055">
    <property type="term" value="F:electron transfer activity"/>
    <property type="evidence" value="ECO:0007669"/>
    <property type="project" value="InterPro"/>
</dbReference>
<protein>
    <recommendedName>
        <fullName evidence="5">Cytochrome c domain-containing protein</fullName>
    </recommendedName>
</protein>
<evidence type="ECO:0000256" key="3">
    <source>
        <dbReference type="ARBA" id="ARBA00023004"/>
    </source>
</evidence>
<name>A0A381UCY9_9ZZZZ</name>
<dbReference type="AlphaFoldDB" id="A0A381UCY9"/>
<dbReference type="InterPro" id="IPR009056">
    <property type="entry name" value="Cyt_c-like_dom"/>
</dbReference>
<keyword evidence="3" id="KW-0408">Iron</keyword>
<dbReference type="PROSITE" id="PS51007">
    <property type="entry name" value="CYTC"/>
    <property type="match status" value="1"/>
</dbReference>
<dbReference type="EMBL" id="UINC01006200">
    <property type="protein sequence ID" value="SVA26092.1"/>
    <property type="molecule type" value="Genomic_DNA"/>
</dbReference>
<evidence type="ECO:0000256" key="4">
    <source>
        <dbReference type="SAM" id="MobiDB-lite"/>
    </source>
</evidence>
<evidence type="ECO:0000259" key="5">
    <source>
        <dbReference type="PROSITE" id="PS51007"/>
    </source>
</evidence>
<evidence type="ECO:0000256" key="2">
    <source>
        <dbReference type="ARBA" id="ARBA00022723"/>
    </source>
</evidence>
<dbReference type="Pfam" id="PF13442">
    <property type="entry name" value="Cytochrome_CBB3"/>
    <property type="match status" value="1"/>
</dbReference>